<feature type="region of interest" description="Disordered" evidence="1">
    <location>
        <begin position="80"/>
        <end position="100"/>
    </location>
</feature>
<dbReference type="EMBL" id="JBGFUD010021674">
    <property type="protein sequence ID" value="MFH4984818.1"/>
    <property type="molecule type" value="Genomic_DNA"/>
</dbReference>
<evidence type="ECO:0000313" key="3">
    <source>
        <dbReference type="Proteomes" id="UP001608902"/>
    </source>
</evidence>
<comment type="caution">
    <text evidence="2">The sequence shown here is derived from an EMBL/GenBank/DDBJ whole genome shotgun (WGS) entry which is preliminary data.</text>
</comment>
<feature type="compositionally biased region" description="Polar residues" evidence="1">
    <location>
        <begin position="84"/>
        <end position="100"/>
    </location>
</feature>
<name>A0ABD6EXX2_9BILA</name>
<evidence type="ECO:0000313" key="2">
    <source>
        <dbReference type="EMBL" id="MFH4984818.1"/>
    </source>
</evidence>
<proteinExistence type="predicted"/>
<keyword evidence="3" id="KW-1185">Reference proteome</keyword>
<gene>
    <name evidence="2" type="ORF">AB6A40_011527</name>
</gene>
<organism evidence="2 3">
    <name type="scientific">Gnathostoma spinigerum</name>
    <dbReference type="NCBI Taxonomy" id="75299"/>
    <lineage>
        <taxon>Eukaryota</taxon>
        <taxon>Metazoa</taxon>
        <taxon>Ecdysozoa</taxon>
        <taxon>Nematoda</taxon>
        <taxon>Chromadorea</taxon>
        <taxon>Rhabditida</taxon>
        <taxon>Spirurina</taxon>
        <taxon>Gnathostomatomorpha</taxon>
        <taxon>Gnathostomatoidea</taxon>
        <taxon>Gnathostomatidae</taxon>
        <taxon>Gnathostoma</taxon>
    </lineage>
</organism>
<protein>
    <submittedName>
        <fullName evidence="2">Uncharacterized protein</fullName>
    </submittedName>
</protein>
<reference evidence="2 3" key="1">
    <citation type="submission" date="2024-08" db="EMBL/GenBank/DDBJ databases">
        <title>Gnathostoma spinigerum genome.</title>
        <authorList>
            <person name="Gonzalez-Bertolin B."/>
            <person name="Monzon S."/>
            <person name="Zaballos A."/>
            <person name="Jimenez P."/>
            <person name="Dekumyoy P."/>
            <person name="Varona S."/>
            <person name="Cuesta I."/>
            <person name="Sumanam S."/>
            <person name="Adisakwattana P."/>
            <person name="Gasser R.B."/>
            <person name="Hernandez-Gonzalez A."/>
            <person name="Young N.D."/>
            <person name="Perteguer M.J."/>
        </authorList>
    </citation>
    <scope>NUCLEOTIDE SEQUENCE [LARGE SCALE GENOMIC DNA]</scope>
    <source>
        <strain evidence="2">AL3</strain>
        <tissue evidence="2">Liver</tissue>
    </source>
</reference>
<accession>A0ABD6EXX2</accession>
<evidence type="ECO:0000256" key="1">
    <source>
        <dbReference type="SAM" id="MobiDB-lite"/>
    </source>
</evidence>
<sequence length="100" mass="10784">MAVIGLGCPKMLRGRRKTESSLVGLEKRNAPVFHGSAAILRRSLLSDSGAPNGPFTIFKTGSLSDLRNKNTSVSYWELKESAKQKGSSSDTNSSGEIREN</sequence>
<dbReference type="Proteomes" id="UP001608902">
    <property type="component" value="Unassembled WGS sequence"/>
</dbReference>
<dbReference type="AlphaFoldDB" id="A0ABD6EXX2"/>